<evidence type="ECO:0000259" key="1">
    <source>
        <dbReference type="PROSITE" id="PS50943"/>
    </source>
</evidence>
<accession>A0A4R3KTY8</accession>
<dbReference type="AlphaFoldDB" id="A0A4R3KTY8"/>
<dbReference type="RefSeq" id="WP_132127939.1">
    <property type="nucleotide sequence ID" value="NZ_CP042432.1"/>
</dbReference>
<evidence type="ECO:0000313" key="2">
    <source>
        <dbReference type="EMBL" id="TCS88817.1"/>
    </source>
</evidence>
<feature type="domain" description="HTH cro/C1-type" evidence="1">
    <location>
        <begin position="49"/>
        <end position="81"/>
    </location>
</feature>
<keyword evidence="3" id="KW-1185">Reference proteome</keyword>
<name>A0A4R3KTY8_9SPHI</name>
<gene>
    <name evidence="2" type="ORF">EDD80_1027</name>
</gene>
<proteinExistence type="predicted"/>
<comment type="caution">
    <text evidence="2">The sequence shown here is derived from an EMBL/GenBank/DDBJ whole genome shotgun (WGS) entry which is preliminary data.</text>
</comment>
<dbReference type="OrthoDB" id="762906at2"/>
<sequence length="195" mass="22418">MRTNNYSYLLYDRAIGTNDPQKSWEKCPLFASSYRPYGTGAGGWYKSFRNHVRRIEAGKSNITSRTAGKIAGFFNVEIAVLYASGFPKVRKIEEIPAVSRFYKDNENNPQFFISGKDESSIAYFVREILLKKKKYFLKEREVADVVNESKRKEYGKSFKSKAISQELIRLVGKGLLARKDKTGNGKRFLYYQPSS</sequence>
<dbReference type="InterPro" id="IPR001387">
    <property type="entry name" value="Cro/C1-type_HTH"/>
</dbReference>
<dbReference type="PROSITE" id="PS50943">
    <property type="entry name" value="HTH_CROC1"/>
    <property type="match status" value="1"/>
</dbReference>
<dbReference type="Proteomes" id="UP000295807">
    <property type="component" value="Unassembled WGS sequence"/>
</dbReference>
<dbReference type="EMBL" id="SMAD01000002">
    <property type="protein sequence ID" value="TCS88817.1"/>
    <property type="molecule type" value="Genomic_DNA"/>
</dbReference>
<evidence type="ECO:0000313" key="3">
    <source>
        <dbReference type="Proteomes" id="UP000295807"/>
    </source>
</evidence>
<protein>
    <recommendedName>
        <fullName evidence="1">HTH cro/C1-type domain-containing protein</fullName>
    </recommendedName>
</protein>
<organism evidence="2 3">
    <name type="scientific">Anseongella ginsenosidimutans</name>
    <dbReference type="NCBI Taxonomy" id="496056"/>
    <lineage>
        <taxon>Bacteria</taxon>
        <taxon>Pseudomonadati</taxon>
        <taxon>Bacteroidota</taxon>
        <taxon>Sphingobacteriia</taxon>
        <taxon>Sphingobacteriales</taxon>
        <taxon>Sphingobacteriaceae</taxon>
        <taxon>Anseongella</taxon>
    </lineage>
</organism>
<reference evidence="2 3" key="1">
    <citation type="submission" date="2019-03" db="EMBL/GenBank/DDBJ databases">
        <title>Genomic Encyclopedia of Type Strains, Phase IV (KMG-IV): sequencing the most valuable type-strain genomes for metagenomic binning, comparative biology and taxonomic classification.</title>
        <authorList>
            <person name="Goeker M."/>
        </authorList>
    </citation>
    <scope>NUCLEOTIDE SEQUENCE [LARGE SCALE GENOMIC DNA]</scope>
    <source>
        <strain evidence="2 3">DSM 21100</strain>
    </source>
</reference>